<protein>
    <recommendedName>
        <fullName evidence="3">Reverse transcriptase domain-containing protein</fullName>
    </recommendedName>
</protein>
<dbReference type="EMBL" id="JAIVGD010000011">
    <property type="protein sequence ID" value="KAH0769665.1"/>
    <property type="molecule type" value="Genomic_DNA"/>
</dbReference>
<reference evidence="1 2" key="1">
    <citation type="journal article" date="2021" name="bioRxiv">
        <title>Chromosome-scale and haplotype-resolved genome assembly of a tetraploid potato cultivar.</title>
        <authorList>
            <person name="Sun H."/>
            <person name="Jiao W.-B."/>
            <person name="Krause K."/>
            <person name="Campoy J.A."/>
            <person name="Goel M."/>
            <person name="Folz-Donahue K."/>
            <person name="Kukat C."/>
            <person name="Huettel B."/>
            <person name="Schneeberger K."/>
        </authorList>
    </citation>
    <scope>NUCLEOTIDE SEQUENCE [LARGE SCALE GENOMIC DNA]</scope>
    <source>
        <strain evidence="1">SolTubOtavaFocal</strain>
        <tissue evidence="1">Leaves</tissue>
    </source>
</reference>
<name>A0ABQ7VPE8_SOLTU</name>
<sequence length="708" mass="81885">MRILEENSVTNNSEENREELSRLRTIFTKFLRLQDSILRQKARIKWLEKGDSNTAYFHNIIKDRRKKPNNQKIMDDHDNWLEGNDNITEGAVRYYQKLFTHDLTNTYFGPINLLRRCITDEDNDKLISPPTMLQLKESVFSIYPDSSPGPDGLSGHFYQSTWNIIVADLHTTVSAFFSCDILPKFYTHTCLVLIPKVDHPQSFSDLRPISLCRSITKNILLAQEIISDIGKPNRGRNVVMKLDMTKAYDRISWTFLCLALRKLGFSENWVDIIYNLLSNNCKNSIQLIIDTLSWYEKILGQLINKNKRSFSLKSKVILSVINRTKRYMECPLITGKKKLTYYSDIVNKVTSKVRGWHTKFLSTGGRATLIRHVFMAITTHILSAINPPKGTLELIEKIIARFFWFGNEAGGKHHWIAWDTLSYPYNEGGANFRKISDICRAFKSKQWWNLRTTTSLWGDYMKSKYLHTHHPVKAKWISGNSQGGKAICEARSNVENHISWKTSRGEIDFWFDNWSSLGPLYLLQPDIEGNILIKLNTVYNNSVWNWNSIQGDLSEDVKNKITSLGISLDNNVDDTTIWRESNNDLFALHSAWNIIRNKRSSNIATNNEEEVWKSKYRGDVGLAQATWLKQQPYYMALNGVRIKVSQMPGGKLILCSWHCFREANKPAEKLASLSHGAEVRGLINMDRWEFPSFRMKPVKPSYLVYEPP</sequence>
<gene>
    <name evidence="1" type="ORF">KY290_013646</name>
</gene>
<dbReference type="PANTHER" id="PTHR33116">
    <property type="entry name" value="REVERSE TRANSCRIPTASE ZINC-BINDING DOMAIN-CONTAINING PROTEIN-RELATED-RELATED"/>
    <property type="match status" value="1"/>
</dbReference>
<dbReference type="Proteomes" id="UP000826656">
    <property type="component" value="Unassembled WGS sequence"/>
</dbReference>
<evidence type="ECO:0000313" key="1">
    <source>
        <dbReference type="EMBL" id="KAH0769665.1"/>
    </source>
</evidence>
<dbReference type="PANTHER" id="PTHR33116:SF82">
    <property type="entry name" value="RNASE H FAMILY PROTEIN"/>
    <property type="match status" value="1"/>
</dbReference>
<comment type="caution">
    <text evidence="1">The sequence shown here is derived from an EMBL/GenBank/DDBJ whole genome shotgun (WGS) entry which is preliminary data.</text>
</comment>
<evidence type="ECO:0000313" key="2">
    <source>
        <dbReference type="Proteomes" id="UP000826656"/>
    </source>
</evidence>
<proteinExistence type="predicted"/>
<organism evidence="1 2">
    <name type="scientific">Solanum tuberosum</name>
    <name type="common">Potato</name>
    <dbReference type="NCBI Taxonomy" id="4113"/>
    <lineage>
        <taxon>Eukaryota</taxon>
        <taxon>Viridiplantae</taxon>
        <taxon>Streptophyta</taxon>
        <taxon>Embryophyta</taxon>
        <taxon>Tracheophyta</taxon>
        <taxon>Spermatophyta</taxon>
        <taxon>Magnoliopsida</taxon>
        <taxon>eudicotyledons</taxon>
        <taxon>Gunneridae</taxon>
        <taxon>Pentapetalae</taxon>
        <taxon>asterids</taxon>
        <taxon>lamiids</taxon>
        <taxon>Solanales</taxon>
        <taxon>Solanaceae</taxon>
        <taxon>Solanoideae</taxon>
        <taxon>Solaneae</taxon>
        <taxon>Solanum</taxon>
    </lineage>
</organism>
<accession>A0ABQ7VPE8</accession>
<keyword evidence="2" id="KW-1185">Reference proteome</keyword>
<evidence type="ECO:0008006" key="3">
    <source>
        <dbReference type="Google" id="ProtNLM"/>
    </source>
</evidence>